<gene>
    <name evidence="7" type="primary">ppa</name>
    <name evidence="8" type="ORF">B5M47_01030</name>
</gene>
<dbReference type="STRING" id="1968527.B5M47_01030"/>
<dbReference type="InterPro" id="IPR008162">
    <property type="entry name" value="Pyrophosphatase"/>
</dbReference>
<comment type="subunit">
    <text evidence="7">Homohexamer.</text>
</comment>
<reference evidence="9" key="1">
    <citation type="submission" date="2017-03" db="EMBL/GenBank/DDBJ databases">
        <title>Novel pathways for hydrocarbon cycling and metabolic interdependencies in hydrothermal sediment communities.</title>
        <authorList>
            <person name="Dombrowski N."/>
            <person name="Seitz K."/>
            <person name="Teske A."/>
            <person name="Baker B."/>
        </authorList>
    </citation>
    <scope>NUCLEOTIDE SEQUENCE [LARGE SCALE GENOMIC DNA]</scope>
</reference>
<name>A0A1W9NZ92_UNCC3</name>
<dbReference type="Gene3D" id="3.90.80.10">
    <property type="entry name" value="Inorganic pyrophosphatase"/>
    <property type="match status" value="1"/>
</dbReference>
<evidence type="ECO:0000256" key="2">
    <source>
        <dbReference type="ARBA" id="ARBA00022490"/>
    </source>
</evidence>
<comment type="function">
    <text evidence="7">Catalyzes the hydrolysis of inorganic pyrophosphate (PPi) forming two phosphate ions.</text>
</comment>
<comment type="similarity">
    <text evidence="7">Belongs to the PPase family.</text>
</comment>
<evidence type="ECO:0000256" key="4">
    <source>
        <dbReference type="ARBA" id="ARBA00022801"/>
    </source>
</evidence>
<feature type="binding site" evidence="7">
    <location>
        <position position="71"/>
    </location>
    <ligand>
        <name>Mg(2+)</name>
        <dbReference type="ChEBI" id="CHEBI:18420"/>
        <label>1</label>
    </ligand>
</feature>
<dbReference type="EC" id="3.6.1.1" evidence="7"/>
<feature type="binding site" evidence="7">
    <location>
        <position position="30"/>
    </location>
    <ligand>
        <name>substrate</name>
    </ligand>
</feature>
<dbReference type="AlphaFoldDB" id="A0A1W9NZ92"/>
<keyword evidence="3 7" id="KW-0479">Metal-binding</keyword>
<feature type="binding site" evidence="7">
    <location>
        <position position="56"/>
    </location>
    <ligand>
        <name>substrate</name>
    </ligand>
</feature>
<keyword evidence="4 7" id="KW-0378">Hydrolase</keyword>
<organism evidence="8 9">
    <name type="scientific">candidate division CPR3 bacterium 4484_211</name>
    <dbReference type="NCBI Taxonomy" id="1968527"/>
    <lineage>
        <taxon>Bacteria</taxon>
        <taxon>Bacteria division CPR3</taxon>
    </lineage>
</organism>
<dbReference type="NCBIfam" id="NF002317">
    <property type="entry name" value="PRK01250.1"/>
    <property type="match status" value="1"/>
</dbReference>
<dbReference type="PROSITE" id="PS00387">
    <property type="entry name" value="PPASE"/>
    <property type="match status" value="1"/>
</dbReference>
<proteinExistence type="inferred from homology"/>
<evidence type="ECO:0000256" key="6">
    <source>
        <dbReference type="ARBA" id="ARBA00047820"/>
    </source>
</evidence>
<dbReference type="Pfam" id="PF00719">
    <property type="entry name" value="Pyrophosphatase"/>
    <property type="match status" value="1"/>
</dbReference>
<dbReference type="FunFam" id="3.90.80.10:FF:000003">
    <property type="entry name" value="Inorganic pyrophosphatase"/>
    <property type="match status" value="1"/>
</dbReference>
<dbReference type="SUPFAM" id="SSF50324">
    <property type="entry name" value="Inorganic pyrophosphatase"/>
    <property type="match status" value="1"/>
</dbReference>
<dbReference type="GO" id="GO:0005737">
    <property type="term" value="C:cytoplasm"/>
    <property type="evidence" value="ECO:0007669"/>
    <property type="project" value="UniProtKB-SubCell"/>
</dbReference>
<dbReference type="PANTHER" id="PTHR10286">
    <property type="entry name" value="INORGANIC PYROPHOSPHATASE"/>
    <property type="match status" value="1"/>
</dbReference>
<feature type="binding site" evidence="7">
    <location>
        <position position="103"/>
    </location>
    <ligand>
        <name>Mg(2+)</name>
        <dbReference type="ChEBI" id="CHEBI:18420"/>
        <label>1</label>
    </ligand>
</feature>
<evidence type="ECO:0000256" key="3">
    <source>
        <dbReference type="ARBA" id="ARBA00022723"/>
    </source>
</evidence>
<comment type="subcellular location">
    <subcellularLocation>
        <location evidence="7">Cytoplasm</location>
    </subcellularLocation>
</comment>
<dbReference type="EMBL" id="MZGJ01000004">
    <property type="protein sequence ID" value="OQX51419.1"/>
    <property type="molecule type" value="Genomic_DNA"/>
</dbReference>
<feature type="binding site" evidence="7">
    <location>
        <position position="66"/>
    </location>
    <ligand>
        <name>Mg(2+)</name>
        <dbReference type="ChEBI" id="CHEBI:18420"/>
        <label>1</label>
    </ligand>
</feature>
<comment type="catalytic activity">
    <reaction evidence="6 7">
        <text>diphosphate + H2O = 2 phosphate + H(+)</text>
        <dbReference type="Rhea" id="RHEA:24576"/>
        <dbReference type="ChEBI" id="CHEBI:15377"/>
        <dbReference type="ChEBI" id="CHEBI:15378"/>
        <dbReference type="ChEBI" id="CHEBI:33019"/>
        <dbReference type="ChEBI" id="CHEBI:43474"/>
        <dbReference type="EC" id="3.6.1.1"/>
    </reaction>
</comment>
<evidence type="ECO:0000256" key="1">
    <source>
        <dbReference type="ARBA" id="ARBA00001946"/>
    </source>
</evidence>
<dbReference type="GO" id="GO:0000287">
    <property type="term" value="F:magnesium ion binding"/>
    <property type="evidence" value="ECO:0007669"/>
    <property type="project" value="UniProtKB-UniRule"/>
</dbReference>
<sequence>MANLKDLSPGKNAPNEVNVVIEIPQDSSIKYEVDEESGAIFVDRFLHTAMNYPFNYGFIPQTKAQDGDPMDVLVISKYPAAPGTVITACPVGMLNMEDEAGQDEKIVAVPRKKVDPEYGAIADINDLPEIIKRKIVHFFEHYKDLEEGKWVKVKGWKSKEEAIKLIQHSLLQNQEPQNA</sequence>
<dbReference type="CDD" id="cd00412">
    <property type="entry name" value="pyrophosphatase"/>
    <property type="match status" value="1"/>
</dbReference>
<evidence type="ECO:0000313" key="8">
    <source>
        <dbReference type="EMBL" id="OQX51419.1"/>
    </source>
</evidence>
<evidence type="ECO:0000256" key="5">
    <source>
        <dbReference type="ARBA" id="ARBA00022842"/>
    </source>
</evidence>
<feature type="binding site" evidence="7">
    <location>
        <position position="71"/>
    </location>
    <ligand>
        <name>Mg(2+)</name>
        <dbReference type="ChEBI" id="CHEBI:18420"/>
        <label>2</label>
    </ligand>
</feature>
<evidence type="ECO:0000313" key="9">
    <source>
        <dbReference type="Proteomes" id="UP000192520"/>
    </source>
</evidence>
<comment type="caution">
    <text evidence="8">The sequence shown here is derived from an EMBL/GenBank/DDBJ whole genome shotgun (WGS) entry which is preliminary data.</text>
</comment>
<comment type="cofactor">
    <cofactor evidence="1 7">
        <name>Mg(2+)</name>
        <dbReference type="ChEBI" id="CHEBI:18420"/>
    </cofactor>
</comment>
<keyword evidence="5 7" id="KW-0460">Magnesium</keyword>
<protein>
    <recommendedName>
        <fullName evidence="7">Inorganic pyrophosphatase</fullName>
        <ecNumber evidence="7">3.6.1.1</ecNumber>
    </recommendedName>
    <alternativeName>
        <fullName evidence="7">Pyrophosphate phospho-hydrolase</fullName>
        <shortName evidence="7">PPase</shortName>
    </alternativeName>
</protein>
<dbReference type="HAMAP" id="MF_00209">
    <property type="entry name" value="Inorganic_PPase"/>
    <property type="match status" value="1"/>
</dbReference>
<dbReference type="GO" id="GO:0004427">
    <property type="term" value="F:inorganic diphosphate phosphatase activity"/>
    <property type="evidence" value="ECO:0007669"/>
    <property type="project" value="UniProtKB-UniRule"/>
</dbReference>
<evidence type="ECO:0000256" key="7">
    <source>
        <dbReference type="HAMAP-Rule" id="MF_00209"/>
    </source>
</evidence>
<keyword evidence="2 7" id="KW-0963">Cytoplasm</keyword>
<accession>A0A1W9NZ92</accession>
<feature type="binding site" evidence="7">
    <location>
        <position position="142"/>
    </location>
    <ligand>
        <name>substrate</name>
    </ligand>
</feature>
<feature type="binding site" evidence="7">
    <location>
        <position position="44"/>
    </location>
    <ligand>
        <name>substrate</name>
    </ligand>
</feature>
<dbReference type="GO" id="GO:0006796">
    <property type="term" value="P:phosphate-containing compound metabolic process"/>
    <property type="evidence" value="ECO:0007669"/>
    <property type="project" value="InterPro"/>
</dbReference>
<dbReference type="InterPro" id="IPR036649">
    <property type="entry name" value="Pyrophosphatase_sf"/>
</dbReference>
<dbReference type="Proteomes" id="UP000192520">
    <property type="component" value="Unassembled WGS sequence"/>
</dbReference>